<organism evidence="9 10">
    <name type="scientific">Virgibacillus halodenitrificans</name>
    <name type="common">Bacillus halodenitrificans</name>
    <dbReference type="NCBI Taxonomy" id="1482"/>
    <lineage>
        <taxon>Bacteria</taxon>
        <taxon>Bacillati</taxon>
        <taxon>Bacillota</taxon>
        <taxon>Bacilli</taxon>
        <taxon>Bacillales</taxon>
        <taxon>Bacillaceae</taxon>
        <taxon>Virgibacillus</taxon>
    </lineage>
</organism>
<dbReference type="PANTHER" id="PTHR30047">
    <property type="entry name" value="HIGH-AFFINITY CHOLINE TRANSPORT PROTEIN-RELATED"/>
    <property type="match status" value="1"/>
</dbReference>
<proteinExistence type="inferred from homology"/>
<dbReference type="EMBL" id="CP017962">
    <property type="protein sequence ID" value="APC50154.1"/>
    <property type="molecule type" value="Genomic_DNA"/>
</dbReference>
<keyword evidence="7 8" id="KW-0472">Membrane</keyword>
<evidence type="ECO:0000256" key="4">
    <source>
        <dbReference type="ARBA" id="ARBA00022475"/>
    </source>
</evidence>
<dbReference type="NCBIfam" id="TIGR00842">
    <property type="entry name" value="bcct"/>
    <property type="match status" value="1"/>
</dbReference>
<evidence type="ECO:0000256" key="5">
    <source>
        <dbReference type="ARBA" id="ARBA00022692"/>
    </source>
</evidence>
<evidence type="ECO:0000256" key="8">
    <source>
        <dbReference type="SAM" id="Phobius"/>
    </source>
</evidence>
<feature type="transmembrane region" description="Helical" evidence="8">
    <location>
        <begin position="260"/>
        <end position="283"/>
    </location>
</feature>
<keyword evidence="6 8" id="KW-1133">Transmembrane helix</keyword>
<feature type="transmembrane region" description="Helical" evidence="8">
    <location>
        <begin position="49"/>
        <end position="67"/>
    </location>
</feature>
<sequence>MKNAKIEKSIFWPSLILVVAATVLLVVFRESVGPVVESWMTAITFRLDWAFEFLTIGLFIILIWLMFGRYGRVKLGGADDKPEFSRFSWGGMLFCASMGTSIMFWSIVEPLYYYTGPPFGIDGKTTEAAEFAVSYGLFHWGISAWALYALPAVVMAYSFFVRRDHSLKISAACRGVLGKHADGFLGKAIDILVIWSMIGGLGTSLGLGVPMVAAVLGDLFGIQPSLWLNIVIIIIWTFIFSSSAYLGLYKGIRKLSDWNVYMALGLALFVIIVGPTLFILSYFTNSLGLMLDNFMKMSLYTDPITKGGFPQAWTVFYWAWFAATAPFIGIFVARISKGRSIREMVSNILLWGSLGSWIYFGVFGGYGMNLELTGQVPLTEILSEQGGPAVIVAVLNSLPLPVIVSAFFVILGFIFLATSLDSASYVIASVATKELGVNSEPARWHRLMWGILLSALAISLTIAGGLNVVQTSSVLVAVPVLLMYILMAMSLIKWLHHNEHLHVYVKKKK</sequence>
<feature type="transmembrane region" description="Helical" evidence="8">
    <location>
        <begin position="402"/>
        <end position="427"/>
    </location>
</feature>
<evidence type="ECO:0000256" key="1">
    <source>
        <dbReference type="ARBA" id="ARBA00004651"/>
    </source>
</evidence>
<feature type="transmembrane region" description="Helical" evidence="8">
    <location>
        <begin position="137"/>
        <end position="160"/>
    </location>
</feature>
<dbReference type="AlphaFoldDB" id="A0AAC9NN07"/>
<dbReference type="GO" id="GO:0005886">
    <property type="term" value="C:plasma membrane"/>
    <property type="evidence" value="ECO:0007669"/>
    <property type="project" value="UniProtKB-SubCell"/>
</dbReference>
<dbReference type="InterPro" id="IPR000060">
    <property type="entry name" value="BCCT_transptr"/>
</dbReference>
<feature type="transmembrane region" description="Helical" evidence="8">
    <location>
        <begin position="12"/>
        <end position="29"/>
    </location>
</feature>
<feature type="transmembrane region" description="Helical" evidence="8">
    <location>
        <begin position="226"/>
        <end position="248"/>
    </location>
</feature>
<keyword evidence="5 8" id="KW-0812">Transmembrane</keyword>
<keyword evidence="3" id="KW-0813">Transport</keyword>
<gene>
    <name evidence="9" type="ORF">BME96_02620</name>
</gene>
<feature type="transmembrane region" description="Helical" evidence="8">
    <location>
        <begin position="472"/>
        <end position="492"/>
    </location>
</feature>
<keyword evidence="4" id="KW-1003">Cell membrane</keyword>
<evidence type="ECO:0000313" key="9">
    <source>
        <dbReference type="EMBL" id="APC50154.1"/>
    </source>
</evidence>
<dbReference type="KEGG" id="vhl:BME96_02620"/>
<accession>A0AAC9NN07</accession>
<dbReference type="Pfam" id="PF02028">
    <property type="entry name" value="BCCT"/>
    <property type="match status" value="1"/>
</dbReference>
<evidence type="ECO:0000256" key="7">
    <source>
        <dbReference type="ARBA" id="ARBA00023136"/>
    </source>
</evidence>
<name>A0AAC9NN07_VIRHA</name>
<evidence type="ECO:0000313" key="10">
    <source>
        <dbReference type="Proteomes" id="UP000182945"/>
    </source>
</evidence>
<protein>
    <submittedName>
        <fullName evidence="9">Choline transporter</fullName>
    </submittedName>
</protein>
<reference evidence="9 10" key="1">
    <citation type="submission" date="2016-11" db="EMBL/GenBank/DDBJ databases">
        <title>Complete genome sequencing of Virgibacillus halodenitrificans PDB-F2.</title>
        <authorList>
            <person name="Sun Z."/>
            <person name="Zhou Y."/>
            <person name="Li H."/>
        </authorList>
    </citation>
    <scope>NUCLEOTIDE SEQUENCE [LARGE SCALE GENOMIC DNA]</scope>
    <source>
        <strain evidence="9 10">PDB-F2</strain>
    </source>
</reference>
<dbReference type="GO" id="GO:0022857">
    <property type="term" value="F:transmembrane transporter activity"/>
    <property type="evidence" value="ECO:0007669"/>
    <property type="project" value="InterPro"/>
</dbReference>
<feature type="transmembrane region" description="Helical" evidence="8">
    <location>
        <begin position="87"/>
        <end position="108"/>
    </location>
</feature>
<dbReference type="Proteomes" id="UP000182945">
    <property type="component" value="Chromosome"/>
</dbReference>
<feature type="transmembrane region" description="Helical" evidence="8">
    <location>
        <begin position="348"/>
        <end position="368"/>
    </location>
</feature>
<evidence type="ECO:0000256" key="6">
    <source>
        <dbReference type="ARBA" id="ARBA00022989"/>
    </source>
</evidence>
<evidence type="ECO:0000256" key="2">
    <source>
        <dbReference type="ARBA" id="ARBA00005658"/>
    </source>
</evidence>
<dbReference type="PANTHER" id="PTHR30047:SF7">
    <property type="entry name" value="HIGH-AFFINITY CHOLINE TRANSPORT PROTEIN"/>
    <property type="match status" value="1"/>
</dbReference>
<feature type="transmembrane region" description="Helical" evidence="8">
    <location>
        <begin position="192"/>
        <end position="214"/>
    </location>
</feature>
<feature type="transmembrane region" description="Helical" evidence="8">
    <location>
        <begin position="315"/>
        <end position="336"/>
    </location>
</feature>
<evidence type="ECO:0000256" key="3">
    <source>
        <dbReference type="ARBA" id="ARBA00022448"/>
    </source>
</evidence>
<comment type="similarity">
    <text evidence="2">Belongs to the BCCT transporter (TC 2.A.15) family.</text>
</comment>
<comment type="subcellular location">
    <subcellularLocation>
        <location evidence="1">Cell membrane</location>
        <topology evidence="1">Multi-pass membrane protein</topology>
    </subcellularLocation>
</comment>
<feature type="transmembrane region" description="Helical" evidence="8">
    <location>
        <begin position="447"/>
        <end position="466"/>
    </location>
</feature>